<organism evidence="1 2">
    <name type="scientific">Parasitella parasitica</name>
    <dbReference type="NCBI Taxonomy" id="35722"/>
    <lineage>
        <taxon>Eukaryota</taxon>
        <taxon>Fungi</taxon>
        <taxon>Fungi incertae sedis</taxon>
        <taxon>Mucoromycota</taxon>
        <taxon>Mucoromycotina</taxon>
        <taxon>Mucoromycetes</taxon>
        <taxon>Mucorales</taxon>
        <taxon>Mucorineae</taxon>
        <taxon>Mucoraceae</taxon>
        <taxon>Parasitella</taxon>
    </lineage>
</organism>
<name>A0A0B7N4S3_9FUNG</name>
<protein>
    <submittedName>
        <fullName evidence="1">Uncharacterized protein</fullName>
    </submittedName>
</protein>
<evidence type="ECO:0000313" key="2">
    <source>
        <dbReference type="Proteomes" id="UP000054107"/>
    </source>
</evidence>
<gene>
    <name evidence="1" type="primary">PARPA_07373.1 scaffold 27460</name>
</gene>
<sequence length="118" mass="13011">MQSIEDLSVEVAAVVRTHQVNQQSISSMIDHHSNILDVLKHALSSCKTHVELFENGYSNLDPASTTQDNGNFYPIDIQRATSGFADDIGYSTLVGHMDNERVVFEASSCGANEYQNYA</sequence>
<evidence type="ECO:0000313" key="1">
    <source>
        <dbReference type="EMBL" id="CEP13318.1"/>
    </source>
</evidence>
<dbReference type="AlphaFoldDB" id="A0A0B7N4S3"/>
<reference evidence="1 2" key="1">
    <citation type="submission" date="2014-09" db="EMBL/GenBank/DDBJ databases">
        <authorList>
            <person name="Ellenberger Sabrina"/>
        </authorList>
    </citation>
    <scope>NUCLEOTIDE SEQUENCE [LARGE SCALE GENOMIC DNA]</scope>
    <source>
        <strain evidence="1 2">CBS 412.66</strain>
    </source>
</reference>
<proteinExistence type="predicted"/>
<accession>A0A0B7N4S3</accession>
<dbReference type="EMBL" id="LN729513">
    <property type="protein sequence ID" value="CEP13318.1"/>
    <property type="molecule type" value="Genomic_DNA"/>
</dbReference>
<keyword evidence="2" id="KW-1185">Reference proteome</keyword>
<dbReference type="Proteomes" id="UP000054107">
    <property type="component" value="Unassembled WGS sequence"/>
</dbReference>
<dbReference type="OrthoDB" id="2213274at2759"/>